<protein>
    <submittedName>
        <fullName evidence="4">Glycosyl transferase family 2</fullName>
    </submittedName>
</protein>
<gene>
    <name evidence="4" type="ORF">SAMN05444411_102330</name>
</gene>
<dbReference type="Pfam" id="PF02709">
    <property type="entry name" value="Glyco_transf_7C"/>
    <property type="match status" value="1"/>
</dbReference>
<dbReference type="InterPro" id="IPR029044">
    <property type="entry name" value="Nucleotide-diphossugar_trans"/>
</dbReference>
<dbReference type="GO" id="GO:0016740">
    <property type="term" value="F:transferase activity"/>
    <property type="evidence" value="ECO:0007669"/>
    <property type="project" value="UniProtKB-KW"/>
</dbReference>
<keyword evidence="1 4" id="KW-0808">Transferase</keyword>
<name>A0A1H2WZV7_9FLAO</name>
<dbReference type="Proteomes" id="UP000199595">
    <property type="component" value="Unassembled WGS sequence"/>
</dbReference>
<evidence type="ECO:0000259" key="2">
    <source>
        <dbReference type="Pfam" id="PF00535"/>
    </source>
</evidence>
<dbReference type="InterPro" id="IPR001173">
    <property type="entry name" value="Glyco_trans_2-like"/>
</dbReference>
<dbReference type="SUPFAM" id="SSF53448">
    <property type="entry name" value="Nucleotide-diphospho-sugar transferases"/>
    <property type="match status" value="1"/>
</dbReference>
<evidence type="ECO:0000313" key="4">
    <source>
        <dbReference type="EMBL" id="SDW86125.1"/>
    </source>
</evidence>
<sequence>MITITLTYRNRELAIVKRCLTSLSQQTVNKFAVLLVNYGSSKELSLALQKLVANFSFVKLLTVPVSKQLWNKSKAINSALMQCKTPYFFVGDIDMMYRNDFVEKLQQLKNKNSIVYFQVGFLSKEESLKNKAFKDYHLKHISGKEATGMTLYPTALLKEINGYEEFYHGWGAEDSDVHRRIENLGKEVHFYTEEVLMLHQWHLRNYRTKDSKEPFHTTLEKINHAYYKKVIENHKVQANIGFEWGMIQEACDFDTSEKICIKNEKNEVEAFLKGILQEKKNRLNIYITKHPAYKNKKNVLKRVLKKKFKEFYSLQEINNLLLLEIISNYRNSYYEYEWDKEKETINLKIQL</sequence>
<organism evidence="4 5">
    <name type="scientific">Lutibacter oricola</name>
    <dbReference type="NCBI Taxonomy" id="762486"/>
    <lineage>
        <taxon>Bacteria</taxon>
        <taxon>Pseudomonadati</taxon>
        <taxon>Bacteroidota</taxon>
        <taxon>Flavobacteriia</taxon>
        <taxon>Flavobacteriales</taxon>
        <taxon>Flavobacteriaceae</taxon>
        <taxon>Lutibacter</taxon>
    </lineage>
</organism>
<dbReference type="STRING" id="762486.SAMN05444411_102330"/>
<dbReference type="InterPro" id="IPR027791">
    <property type="entry name" value="Galactosyl_T_C"/>
</dbReference>
<dbReference type="OrthoDB" id="6717394at2"/>
<dbReference type="Gene3D" id="3.90.550.10">
    <property type="entry name" value="Spore Coat Polysaccharide Biosynthesis Protein SpsA, Chain A"/>
    <property type="match status" value="1"/>
</dbReference>
<feature type="domain" description="Galactosyltransferase C-terminal" evidence="3">
    <location>
        <begin position="132"/>
        <end position="193"/>
    </location>
</feature>
<dbReference type="AlphaFoldDB" id="A0A1H2WZV7"/>
<dbReference type="Pfam" id="PF00535">
    <property type="entry name" value="Glycos_transf_2"/>
    <property type="match status" value="1"/>
</dbReference>
<proteinExistence type="predicted"/>
<evidence type="ECO:0000259" key="3">
    <source>
        <dbReference type="Pfam" id="PF02709"/>
    </source>
</evidence>
<dbReference type="EMBL" id="FNNJ01000002">
    <property type="protein sequence ID" value="SDW86125.1"/>
    <property type="molecule type" value="Genomic_DNA"/>
</dbReference>
<evidence type="ECO:0000256" key="1">
    <source>
        <dbReference type="ARBA" id="ARBA00022679"/>
    </source>
</evidence>
<reference evidence="4 5" key="1">
    <citation type="submission" date="2016-10" db="EMBL/GenBank/DDBJ databases">
        <authorList>
            <person name="de Groot N.N."/>
        </authorList>
    </citation>
    <scope>NUCLEOTIDE SEQUENCE [LARGE SCALE GENOMIC DNA]</scope>
    <source>
        <strain evidence="4 5">DSM 24956</strain>
    </source>
</reference>
<dbReference type="RefSeq" id="WP_090121289.1">
    <property type="nucleotide sequence ID" value="NZ_FNNJ01000002.1"/>
</dbReference>
<feature type="domain" description="Glycosyltransferase 2-like" evidence="2">
    <location>
        <begin position="8"/>
        <end position="125"/>
    </location>
</feature>
<evidence type="ECO:0000313" key="5">
    <source>
        <dbReference type="Proteomes" id="UP000199595"/>
    </source>
</evidence>
<accession>A0A1H2WZV7</accession>
<keyword evidence="5" id="KW-1185">Reference proteome</keyword>